<sequence>MQNFWKALRASSILGAIGAVTVLLFGGWSSAVVGWLLGTAAGYTSSHDGLWPKPKIGAQMGAKAGLILGIWLAVASLVEGLIVRPLSGQAAISFPQALQYGLLGLGMAVVWSTVMSTIQSLTDPVQRRRMTWLLMALFLVVFPMVDQRAATGWIATVIQILIFAMLALGLNITVGYAGLLDLGYAAFFAIGAYTTGMLSSPHLGIEWNFWIVIWIAAAVAAIAGLVLGSPTLPLRGDYLAIVTLGFGEIVPIVFRNLTAIRIVEPISGLFATLLNRPELAICLVGCEEPLNLTNGEAGINPIGRPSLPFLGTFRSDNYLPWYYLVLLLVVFSVFMINRLRVSRLGRAWTAIREDELAASAMGINRVNVKLLAFAMGATFAGFAGAFYASYITAIFPSVFDFSVSVIILCMVILGGLGNMAGVLLGCVIIMGADRLFLPQLAQVLKGFLNTTVLPNIANPALRDFLAISFDPIQMRLFLFGLVLVVMMIVRPEGLVPSARRKAELRSEDPVVNESLADVRSV</sequence>
<protein>
    <submittedName>
        <fullName evidence="7">Branched-chain amino acid ABC transporter permease</fullName>
    </submittedName>
</protein>
<feature type="transmembrane region" description="Helical" evidence="6">
    <location>
        <begin position="98"/>
        <end position="118"/>
    </location>
</feature>
<evidence type="ECO:0000256" key="1">
    <source>
        <dbReference type="ARBA" id="ARBA00004651"/>
    </source>
</evidence>
<feature type="transmembrane region" description="Helical" evidence="6">
    <location>
        <begin position="12"/>
        <end position="43"/>
    </location>
</feature>
<name>A0AA97AM63_9CYAN</name>
<dbReference type="GO" id="GO:0005886">
    <property type="term" value="C:plasma membrane"/>
    <property type="evidence" value="ECO:0007669"/>
    <property type="project" value="UniProtKB-SubCell"/>
</dbReference>
<dbReference type="AlphaFoldDB" id="A0AA97AM63"/>
<feature type="transmembrane region" description="Helical" evidence="6">
    <location>
        <begin position="318"/>
        <end position="336"/>
    </location>
</feature>
<comment type="subcellular location">
    <subcellularLocation>
        <location evidence="1">Cell membrane</location>
        <topology evidence="1">Multi-pass membrane protein</topology>
    </subcellularLocation>
</comment>
<feature type="transmembrane region" description="Helical" evidence="6">
    <location>
        <begin position="207"/>
        <end position="226"/>
    </location>
</feature>
<evidence type="ECO:0000256" key="6">
    <source>
        <dbReference type="SAM" id="Phobius"/>
    </source>
</evidence>
<organism evidence="7">
    <name type="scientific">Leptolyngbya sp. NK1-12</name>
    <dbReference type="NCBI Taxonomy" id="2547451"/>
    <lineage>
        <taxon>Bacteria</taxon>
        <taxon>Bacillati</taxon>
        <taxon>Cyanobacteriota</taxon>
        <taxon>Cyanophyceae</taxon>
        <taxon>Leptolyngbyales</taxon>
        <taxon>Leptolyngbyaceae</taxon>
        <taxon>Leptolyngbya group</taxon>
        <taxon>Leptolyngbya</taxon>
    </lineage>
</organism>
<feature type="transmembrane region" description="Helical" evidence="6">
    <location>
        <begin position="370"/>
        <end position="395"/>
    </location>
</feature>
<feature type="transmembrane region" description="Helical" evidence="6">
    <location>
        <begin position="64"/>
        <end position="86"/>
    </location>
</feature>
<feature type="transmembrane region" description="Helical" evidence="6">
    <location>
        <begin position="130"/>
        <end position="145"/>
    </location>
</feature>
<keyword evidence="4 6" id="KW-1133">Transmembrane helix</keyword>
<evidence type="ECO:0000256" key="4">
    <source>
        <dbReference type="ARBA" id="ARBA00022989"/>
    </source>
</evidence>
<evidence type="ECO:0000256" key="5">
    <source>
        <dbReference type="ARBA" id="ARBA00023136"/>
    </source>
</evidence>
<dbReference type="CDD" id="cd06581">
    <property type="entry name" value="TM_PBP1_LivM_like"/>
    <property type="match status" value="1"/>
</dbReference>
<gene>
    <name evidence="7" type="ORF">HJG54_22865</name>
</gene>
<proteinExistence type="predicted"/>
<evidence type="ECO:0000256" key="3">
    <source>
        <dbReference type="ARBA" id="ARBA00022692"/>
    </source>
</evidence>
<feature type="transmembrane region" description="Helical" evidence="6">
    <location>
        <begin position="182"/>
        <end position="201"/>
    </location>
</feature>
<feature type="transmembrane region" description="Helical" evidence="6">
    <location>
        <begin position="238"/>
        <end position="257"/>
    </location>
</feature>
<dbReference type="InterPro" id="IPR043428">
    <property type="entry name" value="LivM-like"/>
</dbReference>
<dbReference type="Pfam" id="PF02653">
    <property type="entry name" value="BPD_transp_2"/>
    <property type="match status" value="1"/>
</dbReference>
<keyword evidence="5 6" id="KW-0472">Membrane</keyword>
<dbReference type="EMBL" id="CP053586">
    <property type="protein sequence ID" value="WNZ25412.1"/>
    <property type="molecule type" value="Genomic_DNA"/>
</dbReference>
<accession>A0AA97AM63</accession>
<keyword evidence="3 6" id="KW-0812">Transmembrane</keyword>
<dbReference type="RefSeq" id="WP_316431558.1">
    <property type="nucleotide sequence ID" value="NZ_CP053586.1"/>
</dbReference>
<evidence type="ECO:0000313" key="7">
    <source>
        <dbReference type="EMBL" id="WNZ25412.1"/>
    </source>
</evidence>
<feature type="transmembrane region" description="Helical" evidence="6">
    <location>
        <begin position="401"/>
        <end position="430"/>
    </location>
</feature>
<reference evidence="7" key="1">
    <citation type="submission" date="2020-05" db="EMBL/GenBank/DDBJ databases">
        <authorList>
            <person name="Zhu T."/>
            <person name="Keshari N."/>
            <person name="Lu X."/>
        </authorList>
    </citation>
    <scope>NUCLEOTIDE SEQUENCE</scope>
    <source>
        <strain evidence="7">NK1-12</strain>
    </source>
</reference>
<dbReference type="PANTHER" id="PTHR30482:SF10">
    <property type="entry name" value="HIGH-AFFINITY BRANCHED-CHAIN AMINO ACID TRANSPORT PROTEIN BRAE"/>
    <property type="match status" value="1"/>
</dbReference>
<dbReference type="GO" id="GO:0015658">
    <property type="term" value="F:branched-chain amino acid transmembrane transporter activity"/>
    <property type="evidence" value="ECO:0007669"/>
    <property type="project" value="InterPro"/>
</dbReference>
<keyword evidence="2" id="KW-1003">Cell membrane</keyword>
<dbReference type="PANTHER" id="PTHR30482">
    <property type="entry name" value="HIGH-AFFINITY BRANCHED-CHAIN AMINO ACID TRANSPORT SYSTEM PERMEASE"/>
    <property type="match status" value="1"/>
</dbReference>
<feature type="transmembrane region" description="Helical" evidence="6">
    <location>
        <begin position="472"/>
        <end position="489"/>
    </location>
</feature>
<feature type="transmembrane region" description="Helical" evidence="6">
    <location>
        <begin position="151"/>
        <end position="170"/>
    </location>
</feature>
<dbReference type="InterPro" id="IPR001851">
    <property type="entry name" value="ABC_transp_permease"/>
</dbReference>
<evidence type="ECO:0000256" key="2">
    <source>
        <dbReference type="ARBA" id="ARBA00022475"/>
    </source>
</evidence>